<sequence length="479" mass="53969">MTKRPPLDDLSRDSSPAPSVNDEGGVGIENSEEGEVADEVKSGGSQQGKQRENDTQPRIFTLWVLIEDTYSSGSPIDEYGVDRAPFCNVELSLGLAPTKHTSWMPTREGWKELEKRFEPFLQLGETHQVHQSLLTSLMATCSDPKELNGAIRSWNHVQDGLKTRKLHSDLDLDPTRDVLIILLMDTGFPFKQVIKEQYGKIDEYLQVLGSKHSSLTHVYPNREERYAAEDKFPDIRALDLIAQTQKTWRPTTCFGSGECTLNGIKDIKKRTWSCSSVHTKSGGNRASYLRCTPSRLRRTTRSKRKITQAAGENDETEGAWFHQEHVKILSHTELRVFIVTHPDSDGTRGLRGRILRVCCTHPTRGGNVVAVEADEDTYDRLGTTEQEVCDFSLGVFEALRDPKFGWARRFESLEVGCRLDVSVSEVGGSLFVNEITRWNGASYFSDYCAGWPHSLFCSAYAKAWGRYVQEVGRREIVDA</sequence>
<evidence type="ECO:0000313" key="2">
    <source>
        <dbReference type="EMBL" id="TDZ34572.1"/>
    </source>
</evidence>
<evidence type="ECO:0000256" key="1">
    <source>
        <dbReference type="SAM" id="MobiDB-lite"/>
    </source>
</evidence>
<organism evidence="2 3">
    <name type="scientific">Colletotrichum spinosum</name>
    <dbReference type="NCBI Taxonomy" id="1347390"/>
    <lineage>
        <taxon>Eukaryota</taxon>
        <taxon>Fungi</taxon>
        <taxon>Dikarya</taxon>
        <taxon>Ascomycota</taxon>
        <taxon>Pezizomycotina</taxon>
        <taxon>Sordariomycetes</taxon>
        <taxon>Hypocreomycetidae</taxon>
        <taxon>Glomerellales</taxon>
        <taxon>Glomerellaceae</taxon>
        <taxon>Colletotrichum</taxon>
        <taxon>Colletotrichum orbiculare species complex</taxon>
    </lineage>
</organism>
<comment type="caution">
    <text evidence="2">The sequence shown here is derived from an EMBL/GenBank/DDBJ whole genome shotgun (WGS) entry which is preliminary data.</text>
</comment>
<dbReference type="Proteomes" id="UP000295083">
    <property type="component" value="Unassembled WGS sequence"/>
</dbReference>
<protein>
    <submittedName>
        <fullName evidence="2">Uncharacterized protein</fullName>
    </submittedName>
</protein>
<dbReference type="AlphaFoldDB" id="A0A4R8Q7S2"/>
<proteinExistence type="predicted"/>
<gene>
    <name evidence="2" type="ORF">C8035_v010806</name>
</gene>
<keyword evidence="3" id="KW-1185">Reference proteome</keyword>
<evidence type="ECO:0000313" key="3">
    <source>
        <dbReference type="Proteomes" id="UP000295083"/>
    </source>
</evidence>
<dbReference type="EMBL" id="QAPG01000052">
    <property type="protein sequence ID" value="TDZ34572.1"/>
    <property type="molecule type" value="Genomic_DNA"/>
</dbReference>
<feature type="region of interest" description="Disordered" evidence="1">
    <location>
        <begin position="1"/>
        <end position="54"/>
    </location>
</feature>
<reference evidence="2 3" key="1">
    <citation type="submission" date="2018-11" db="EMBL/GenBank/DDBJ databases">
        <title>Genome sequence and assembly of Colletotrichum spinosum.</title>
        <authorList>
            <person name="Gan P."/>
            <person name="Shirasu K."/>
        </authorList>
    </citation>
    <scope>NUCLEOTIDE SEQUENCE [LARGE SCALE GENOMIC DNA]</scope>
    <source>
        <strain evidence="2 3">CBS 515.97</strain>
    </source>
</reference>
<accession>A0A4R8Q7S2</accession>
<feature type="compositionally biased region" description="Basic and acidic residues" evidence="1">
    <location>
        <begin position="1"/>
        <end position="12"/>
    </location>
</feature>
<name>A0A4R8Q7S2_9PEZI</name>